<proteinExistence type="predicted"/>
<feature type="transmembrane region" description="Helical" evidence="1">
    <location>
        <begin position="27"/>
        <end position="54"/>
    </location>
</feature>
<keyword evidence="1" id="KW-0812">Transmembrane</keyword>
<keyword evidence="3" id="KW-1185">Reference proteome</keyword>
<evidence type="ECO:0000313" key="2">
    <source>
        <dbReference type="EMBL" id="AIX12127.1"/>
    </source>
</evidence>
<keyword evidence="1" id="KW-1133">Transmembrane helix</keyword>
<dbReference type="GeneID" id="24721905"/>
<accession>A0A0A0YQW6</accession>
<sequence length="61" mass="6882">MKNLDKFKQYMKEHYDFDKEELTVWDYAAGGVAVGLALAMIKSVVLIAGVALFIGHMTFKK</sequence>
<gene>
    <name evidence="2" type="ORF">CPT_Moon156</name>
</gene>
<dbReference type="KEGG" id="vg:24721905"/>
<dbReference type="EMBL" id="KM236240">
    <property type="protein sequence ID" value="AIX12127.1"/>
    <property type="molecule type" value="Genomic_DNA"/>
</dbReference>
<protein>
    <submittedName>
        <fullName evidence="2">Uncharacterized protein</fullName>
    </submittedName>
</protein>
<dbReference type="RefSeq" id="YP_009146589.1">
    <property type="nucleotide sequence ID" value="NC_027331.1"/>
</dbReference>
<evidence type="ECO:0000256" key="1">
    <source>
        <dbReference type="SAM" id="Phobius"/>
    </source>
</evidence>
<keyword evidence="1" id="KW-0472">Membrane</keyword>
<dbReference type="Proteomes" id="UP000030323">
    <property type="component" value="Segment"/>
</dbReference>
<organism evidence="2 3">
    <name type="scientific">Citrobacter phage Moon</name>
    <dbReference type="NCBI Taxonomy" id="1540095"/>
    <lineage>
        <taxon>Viruses</taxon>
        <taxon>Duplodnaviria</taxon>
        <taxon>Heunggongvirae</taxon>
        <taxon>Uroviricota</taxon>
        <taxon>Caudoviricetes</taxon>
        <taxon>Pantevenvirales</taxon>
        <taxon>Straboviridae</taxon>
        <taxon>Tevenvirinae</taxon>
        <taxon>Moonvirus</taxon>
        <taxon>Moonvirus moon</taxon>
    </lineage>
</organism>
<reference evidence="2 3" key="1">
    <citation type="journal article" date="2015" name="Genome Announc.">
        <title>Complete Genome Sequence of Citrobacter freundii Myophage Moon.</title>
        <authorList>
            <person name="Edwards G.B."/>
            <person name="Luna A.J."/>
            <person name="Hernandez A.C."/>
            <person name="Kuty Everett G.F."/>
        </authorList>
    </citation>
    <scope>NUCLEOTIDE SEQUENCE [LARGE SCALE GENOMIC DNA]</scope>
</reference>
<name>A0A0A0YQW6_9CAUD</name>
<evidence type="ECO:0000313" key="3">
    <source>
        <dbReference type="Proteomes" id="UP000030323"/>
    </source>
</evidence>